<dbReference type="EMBL" id="CP045895">
    <property type="protein sequence ID" value="QQP49499.1"/>
    <property type="molecule type" value="Genomic_DNA"/>
</dbReference>
<protein>
    <submittedName>
        <fullName evidence="1">MhmaT1 transposase</fullName>
    </submittedName>
</protein>
<dbReference type="OrthoDB" id="10006939at2759"/>
<evidence type="ECO:0000313" key="1">
    <source>
        <dbReference type="EMBL" id="QQP49499.1"/>
    </source>
</evidence>
<dbReference type="PANTHER" id="PTHR46068">
    <property type="entry name" value="PROTEIN CBG27172"/>
    <property type="match status" value="1"/>
</dbReference>
<dbReference type="Proteomes" id="UP000595437">
    <property type="component" value="Chromosome 6"/>
</dbReference>
<feature type="non-terminal residue" evidence="1">
    <location>
        <position position="1"/>
    </location>
</feature>
<evidence type="ECO:0000313" key="2">
    <source>
        <dbReference type="Proteomes" id="UP000595437"/>
    </source>
</evidence>
<sequence>MTKWTLKQANGHPQVVGFWPVPQGYHEHAWGKPHLHVAYQKVIKKTGKTPRRPEQGRKRSVWTPRMTKAVVGKILRNPARSMNKMTQEYNVSAKTIERLVKADLCMKPFKYRKINLLNEVTRAKRKARSKLLLKWYAVNPSVVVIFYDEKLFETTKKFNPQNDRILEYHKRLPDAETGICDGLGTVVSNGKKSPLLWIPDGVKIYKIVYLDFLKTKVFP</sequence>
<keyword evidence="2" id="KW-1185">Reference proteome</keyword>
<dbReference type="PANTHER" id="PTHR46068:SF1">
    <property type="entry name" value="TRANSPOSASE IS30-LIKE HTH DOMAIN-CONTAINING PROTEIN"/>
    <property type="match status" value="1"/>
</dbReference>
<proteinExistence type="predicted"/>
<accession>A0A7T8HGD4</accession>
<gene>
    <name evidence="1" type="ORF">FKW44_010199</name>
</gene>
<organism evidence="1 2">
    <name type="scientific">Caligus rogercresseyi</name>
    <name type="common">Sea louse</name>
    <dbReference type="NCBI Taxonomy" id="217165"/>
    <lineage>
        <taxon>Eukaryota</taxon>
        <taxon>Metazoa</taxon>
        <taxon>Ecdysozoa</taxon>
        <taxon>Arthropoda</taxon>
        <taxon>Crustacea</taxon>
        <taxon>Multicrustacea</taxon>
        <taxon>Hexanauplia</taxon>
        <taxon>Copepoda</taxon>
        <taxon>Siphonostomatoida</taxon>
        <taxon>Caligidae</taxon>
        <taxon>Caligus</taxon>
    </lineage>
</organism>
<name>A0A7T8HGD4_CALRO</name>
<dbReference type="AlphaFoldDB" id="A0A7T8HGD4"/>
<reference evidence="2" key="1">
    <citation type="submission" date="2021-01" db="EMBL/GenBank/DDBJ databases">
        <title>Caligus Genome Assembly.</title>
        <authorList>
            <person name="Gallardo-Escarate C."/>
        </authorList>
    </citation>
    <scope>NUCLEOTIDE SEQUENCE [LARGE SCALE GENOMIC DNA]</scope>
</reference>